<comment type="catalytic activity">
    <reaction evidence="8 9">
        <text>hydroxymethylbilane = uroporphyrinogen III + H2O</text>
        <dbReference type="Rhea" id="RHEA:18965"/>
        <dbReference type="ChEBI" id="CHEBI:15377"/>
        <dbReference type="ChEBI" id="CHEBI:57308"/>
        <dbReference type="ChEBI" id="CHEBI:57845"/>
        <dbReference type="EC" id="4.2.1.75"/>
    </reaction>
</comment>
<feature type="domain" description="Tetrapyrrole biosynthesis uroporphyrinogen III synthase" evidence="10">
    <location>
        <begin position="33"/>
        <end position="257"/>
    </location>
</feature>
<keyword evidence="5 9" id="KW-0627">Porphyrin biosynthesis</keyword>
<gene>
    <name evidence="11" type="primary">hemD</name>
    <name evidence="11" type="ordered locus">azo0994</name>
</gene>
<comment type="pathway">
    <text evidence="1 9">Porphyrin-containing compound metabolism; protoporphyrin-IX biosynthesis; coproporphyrinogen-III from 5-aminolevulinate: step 3/4.</text>
</comment>
<evidence type="ECO:0000256" key="5">
    <source>
        <dbReference type="ARBA" id="ARBA00023244"/>
    </source>
</evidence>
<dbReference type="eggNOG" id="COG1587">
    <property type="taxonomic scope" value="Bacteria"/>
</dbReference>
<evidence type="ECO:0000256" key="8">
    <source>
        <dbReference type="ARBA" id="ARBA00048617"/>
    </source>
</evidence>
<dbReference type="InterPro" id="IPR036108">
    <property type="entry name" value="4pyrrol_syn_uPrphyn_synt_sf"/>
</dbReference>
<evidence type="ECO:0000256" key="6">
    <source>
        <dbReference type="ARBA" id="ARBA00037589"/>
    </source>
</evidence>
<evidence type="ECO:0000256" key="3">
    <source>
        <dbReference type="ARBA" id="ARBA00013109"/>
    </source>
</evidence>
<evidence type="ECO:0000259" key="10">
    <source>
        <dbReference type="Pfam" id="PF02602"/>
    </source>
</evidence>
<dbReference type="CDD" id="cd06578">
    <property type="entry name" value="HemD"/>
    <property type="match status" value="1"/>
</dbReference>
<dbReference type="PANTHER" id="PTHR38042">
    <property type="entry name" value="UROPORPHYRINOGEN-III SYNTHASE, CHLOROPLASTIC"/>
    <property type="match status" value="1"/>
</dbReference>
<keyword evidence="4 9" id="KW-0456">Lyase</keyword>
<evidence type="ECO:0000313" key="11">
    <source>
        <dbReference type="EMBL" id="CAL93611.1"/>
    </source>
</evidence>
<dbReference type="KEGG" id="azo:azo0994"/>
<dbReference type="Pfam" id="PF02602">
    <property type="entry name" value="HEM4"/>
    <property type="match status" value="1"/>
</dbReference>
<dbReference type="RefSeq" id="WP_011764728.1">
    <property type="nucleotide sequence ID" value="NC_008702.1"/>
</dbReference>
<dbReference type="InterPro" id="IPR039793">
    <property type="entry name" value="UROS/Hem4"/>
</dbReference>
<dbReference type="UniPathway" id="UPA00251">
    <property type="reaction ID" value="UER00320"/>
</dbReference>
<protein>
    <recommendedName>
        <fullName evidence="7 9">Uroporphyrinogen-III synthase</fullName>
        <ecNumber evidence="3 9">4.2.1.75</ecNumber>
    </recommendedName>
</protein>
<dbReference type="HOGENOM" id="CLU_011276_9_4_4"/>
<comment type="similarity">
    <text evidence="2 9">Belongs to the uroporphyrinogen-III synthase family.</text>
</comment>
<evidence type="ECO:0000256" key="2">
    <source>
        <dbReference type="ARBA" id="ARBA00008133"/>
    </source>
</evidence>
<sequence>MTRPHGQTDPKLPLAGRLVAVTRPEAQALSLCEAIRRAGGQVLLFPVLAIGAVEDPAALDEAIARLDHFDLAFFVSPNAVEHALAAVKARRHWPERLEVSTVGKGSERALREAGFSAVIAPSEGFDSEAVLALPAFSATAINGRRVVIFRGDGGRELLADALRARGAVVEQVSCYRRYRPAADAAPLIQAAGTGRLDALVLTSSEGVRNLVEMVGEKGFGVLRRVTVFAPHPRIVAHARAAGFDRVEETPPGDDGLLETLVRHFG</sequence>
<dbReference type="InterPro" id="IPR003754">
    <property type="entry name" value="4pyrrol_synth_uPrphyn_synth"/>
</dbReference>
<evidence type="ECO:0000256" key="9">
    <source>
        <dbReference type="RuleBase" id="RU366031"/>
    </source>
</evidence>
<dbReference type="GO" id="GO:0006782">
    <property type="term" value="P:protoporphyrinogen IX biosynthetic process"/>
    <property type="evidence" value="ECO:0007669"/>
    <property type="project" value="UniProtKB-UniRule"/>
</dbReference>
<keyword evidence="12" id="KW-1185">Reference proteome</keyword>
<dbReference type="AlphaFoldDB" id="A1K456"/>
<organism evidence="11 12">
    <name type="scientific">Azoarcus sp. (strain BH72)</name>
    <dbReference type="NCBI Taxonomy" id="418699"/>
    <lineage>
        <taxon>Bacteria</taxon>
        <taxon>Pseudomonadati</taxon>
        <taxon>Pseudomonadota</taxon>
        <taxon>Betaproteobacteria</taxon>
        <taxon>Rhodocyclales</taxon>
        <taxon>Zoogloeaceae</taxon>
        <taxon>Azoarcus</taxon>
    </lineage>
</organism>
<dbReference type="EC" id="4.2.1.75" evidence="3 9"/>
<accession>A1K456</accession>
<evidence type="ECO:0000313" key="12">
    <source>
        <dbReference type="Proteomes" id="UP000002588"/>
    </source>
</evidence>
<comment type="function">
    <text evidence="6 9">Catalyzes cyclization of the linear tetrapyrrole, hydroxymethylbilane, to the macrocyclic uroporphyrinogen III.</text>
</comment>
<evidence type="ECO:0000256" key="7">
    <source>
        <dbReference type="ARBA" id="ARBA00040167"/>
    </source>
</evidence>
<dbReference type="SUPFAM" id="SSF69618">
    <property type="entry name" value="HemD-like"/>
    <property type="match status" value="1"/>
</dbReference>
<reference evidence="11 12" key="1">
    <citation type="journal article" date="2006" name="Nat. Biotechnol.">
        <title>Complete genome of the mutualistic, N2-fixing grass endophyte Azoarcus sp. strain BH72.</title>
        <authorList>
            <person name="Krause A."/>
            <person name="Ramakumar A."/>
            <person name="Bartels D."/>
            <person name="Battistoni F."/>
            <person name="Bekel T."/>
            <person name="Boch J."/>
            <person name="Boehm M."/>
            <person name="Friedrich F."/>
            <person name="Hurek T."/>
            <person name="Krause L."/>
            <person name="Linke B."/>
            <person name="McHardy A.C."/>
            <person name="Sarkar A."/>
            <person name="Schneiker S."/>
            <person name="Syed A.A."/>
            <person name="Thauer R."/>
            <person name="Vorhoelter F.-J."/>
            <person name="Weidner S."/>
            <person name="Puehler A."/>
            <person name="Reinhold-Hurek B."/>
            <person name="Kaiser O."/>
            <person name="Goesmann A."/>
        </authorList>
    </citation>
    <scope>NUCLEOTIDE SEQUENCE [LARGE SCALE GENOMIC DNA]</scope>
    <source>
        <strain evidence="11 12">BH72</strain>
    </source>
</reference>
<evidence type="ECO:0000256" key="1">
    <source>
        <dbReference type="ARBA" id="ARBA00004772"/>
    </source>
</evidence>
<dbReference type="PANTHER" id="PTHR38042:SF1">
    <property type="entry name" value="UROPORPHYRINOGEN-III SYNTHASE, CHLOROPLASTIC"/>
    <property type="match status" value="1"/>
</dbReference>
<dbReference type="Gene3D" id="3.40.50.10090">
    <property type="match status" value="2"/>
</dbReference>
<dbReference type="GO" id="GO:0004852">
    <property type="term" value="F:uroporphyrinogen-III synthase activity"/>
    <property type="evidence" value="ECO:0007669"/>
    <property type="project" value="UniProtKB-UniRule"/>
</dbReference>
<dbReference type="GO" id="GO:0006780">
    <property type="term" value="P:uroporphyrinogen III biosynthetic process"/>
    <property type="evidence" value="ECO:0007669"/>
    <property type="project" value="UniProtKB-UniRule"/>
</dbReference>
<evidence type="ECO:0000256" key="4">
    <source>
        <dbReference type="ARBA" id="ARBA00023239"/>
    </source>
</evidence>
<dbReference type="Proteomes" id="UP000002588">
    <property type="component" value="Chromosome"/>
</dbReference>
<proteinExistence type="inferred from homology"/>
<dbReference type="EMBL" id="AM406670">
    <property type="protein sequence ID" value="CAL93611.1"/>
    <property type="molecule type" value="Genomic_DNA"/>
</dbReference>
<dbReference type="STRING" id="62928.azo0994"/>
<name>A1K456_AZOSB</name>